<organism evidence="1 2">
    <name type="scientific">Candidatus Marsarchaeota G1 archaeon BE_D</name>
    <dbReference type="NCBI Taxonomy" id="1978156"/>
    <lineage>
        <taxon>Archaea</taxon>
        <taxon>Candidatus Marsarchaeota</taxon>
        <taxon>Candidatus Marsarchaeota group 1</taxon>
    </lineage>
</organism>
<gene>
    <name evidence="1" type="ORF">B9Q02_11305</name>
</gene>
<dbReference type="AlphaFoldDB" id="A0A2R6A8K8"/>
<comment type="caution">
    <text evidence="1">The sequence shown here is derived from an EMBL/GenBank/DDBJ whole genome shotgun (WGS) entry which is preliminary data.</text>
</comment>
<evidence type="ECO:0008006" key="3">
    <source>
        <dbReference type="Google" id="ProtNLM"/>
    </source>
</evidence>
<dbReference type="InterPro" id="IPR027417">
    <property type="entry name" value="P-loop_NTPase"/>
</dbReference>
<protein>
    <recommendedName>
        <fullName evidence="3">Zeta toxin domain-containing protein</fullName>
    </recommendedName>
</protein>
<reference evidence="1 2" key="1">
    <citation type="submission" date="2017-04" db="EMBL/GenBank/DDBJ databases">
        <title>Novel microbial lineages endemic to geothermal iron-oxide mats fill important gaps in the evolutionary history of Archaea.</title>
        <authorList>
            <person name="Jay Z.J."/>
            <person name="Beam J.P."/>
            <person name="Dlakic M."/>
            <person name="Rusch D.B."/>
            <person name="Kozubal M.A."/>
            <person name="Inskeep W.P."/>
        </authorList>
    </citation>
    <scope>NUCLEOTIDE SEQUENCE [LARGE SCALE GENOMIC DNA]</scope>
    <source>
        <strain evidence="1">BE_D</strain>
    </source>
</reference>
<accession>A0A2R6A8K8</accession>
<dbReference type="EMBL" id="NEXD01000134">
    <property type="protein sequence ID" value="PSN82741.1"/>
    <property type="molecule type" value="Genomic_DNA"/>
</dbReference>
<evidence type="ECO:0000313" key="1">
    <source>
        <dbReference type="EMBL" id="PSN82741.1"/>
    </source>
</evidence>
<evidence type="ECO:0000313" key="2">
    <source>
        <dbReference type="Proteomes" id="UP000240569"/>
    </source>
</evidence>
<dbReference type="Pfam" id="PF13671">
    <property type="entry name" value="AAA_33"/>
    <property type="match status" value="1"/>
</dbReference>
<sequence>MKSVCATSKIRKSFFKLLKTKLMTVYVISGPPASGKSSVSQRVAQKTNPCALISGDLVHHMIFFRNPPWVDKGQFELTWRNIACLVRNFVTSGYNVILDYVCYPHEAKWL</sequence>
<dbReference type="Gene3D" id="3.40.50.300">
    <property type="entry name" value="P-loop containing nucleotide triphosphate hydrolases"/>
    <property type="match status" value="1"/>
</dbReference>
<dbReference type="Proteomes" id="UP000240569">
    <property type="component" value="Unassembled WGS sequence"/>
</dbReference>
<name>A0A2R6A8K8_9ARCH</name>
<dbReference type="SUPFAM" id="SSF52540">
    <property type="entry name" value="P-loop containing nucleoside triphosphate hydrolases"/>
    <property type="match status" value="1"/>
</dbReference>
<proteinExistence type="predicted"/>